<protein>
    <recommendedName>
        <fullName evidence="11">Transcription factor CBF/NF-Y/archaeal histone domain-containing protein</fullName>
    </recommendedName>
</protein>
<evidence type="ECO:0000256" key="3">
    <source>
        <dbReference type="ARBA" id="ARBA00022454"/>
    </source>
</evidence>
<dbReference type="GO" id="GO:0046982">
    <property type="term" value="F:protein heterodimerization activity"/>
    <property type="evidence" value="ECO:0007669"/>
    <property type="project" value="InterPro"/>
</dbReference>
<evidence type="ECO:0000313" key="10">
    <source>
        <dbReference type="RefSeq" id="XP_033536085.1"/>
    </source>
</evidence>
<dbReference type="InterPro" id="IPR009072">
    <property type="entry name" value="Histone-fold"/>
</dbReference>
<dbReference type="CDD" id="cd13732">
    <property type="entry name" value="HFD_CENP-W"/>
    <property type="match status" value="1"/>
</dbReference>
<dbReference type="RefSeq" id="XP_033536085.1">
    <property type="nucleotide sequence ID" value="XM_033679065.1"/>
</dbReference>
<comment type="subcellular location">
    <subcellularLocation>
        <location evidence="2">Chromosome</location>
        <location evidence="2">Centromere</location>
        <location evidence="2">Kinetochore</location>
    </subcellularLocation>
    <subcellularLocation>
        <location evidence="1">Nucleus</location>
    </subcellularLocation>
</comment>
<sequence>MARPTPLYPRATLKRIIKAHSNRPLSKNIDVLIYLDYALFLQDLMREAAIRSRQVGEKGISSRSIRKVRENTLRKFKG</sequence>
<dbReference type="PANTHER" id="PTHR34832:SF1">
    <property type="entry name" value="CENTROMERE PROTEIN W"/>
    <property type="match status" value="1"/>
</dbReference>
<comment type="similarity">
    <text evidence="7">Belongs to the CENP-W/WIP1 family.</text>
</comment>
<evidence type="ECO:0000256" key="4">
    <source>
        <dbReference type="ARBA" id="ARBA00022838"/>
    </source>
</evidence>
<accession>A0A6G1G8T3</accession>
<dbReference type="EMBL" id="ML975153">
    <property type="protein sequence ID" value="KAF1814454.1"/>
    <property type="molecule type" value="Genomic_DNA"/>
</dbReference>
<keyword evidence="6" id="KW-0137">Centromere</keyword>
<evidence type="ECO:0000313" key="8">
    <source>
        <dbReference type="EMBL" id="KAF1814454.1"/>
    </source>
</evidence>
<reference evidence="10" key="2">
    <citation type="submission" date="2020-04" db="EMBL/GenBank/DDBJ databases">
        <authorList>
            <consortium name="NCBI Genome Project"/>
        </authorList>
    </citation>
    <scope>NUCLEOTIDE SEQUENCE</scope>
    <source>
        <strain evidence="10">CBS 781.70</strain>
    </source>
</reference>
<organism evidence="8">
    <name type="scientific">Eremomyces bilateralis CBS 781.70</name>
    <dbReference type="NCBI Taxonomy" id="1392243"/>
    <lineage>
        <taxon>Eukaryota</taxon>
        <taxon>Fungi</taxon>
        <taxon>Dikarya</taxon>
        <taxon>Ascomycota</taxon>
        <taxon>Pezizomycotina</taxon>
        <taxon>Dothideomycetes</taxon>
        <taxon>Dothideomycetes incertae sedis</taxon>
        <taxon>Eremomycetales</taxon>
        <taxon>Eremomycetaceae</taxon>
        <taxon>Eremomyces</taxon>
    </lineage>
</organism>
<evidence type="ECO:0000256" key="7">
    <source>
        <dbReference type="ARBA" id="ARBA00038432"/>
    </source>
</evidence>
<dbReference type="OrthoDB" id="2543597at2759"/>
<dbReference type="GeneID" id="54419635"/>
<dbReference type="AlphaFoldDB" id="A0A6G1G8T3"/>
<dbReference type="InterPro" id="IPR052484">
    <property type="entry name" value="CENP-W/WIP1"/>
</dbReference>
<proteinExistence type="inferred from homology"/>
<evidence type="ECO:0000256" key="5">
    <source>
        <dbReference type="ARBA" id="ARBA00023242"/>
    </source>
</evidence>
<dbReference type="GO" id="GO:0005654">
    <property type="term" value="C:nucleoplasm"/>
    <property type="evidence" value="ECO:0007669"/>
    <property type="project" value="TreeGrafter"/>
</dbReference>
<evidence type="ECO:0000256" key="1">
    <source>
        <dbReference type="ARBA" id="ARBA00004123"/>
    </source>
</evidence>
<dbReference type="SUPFAM" id="SSF47113">
    <property type="entry name" value="Histone-fold"/>
    <property type="match status" value="1"/>
</dbReference>
<reference evidence="10" key="3">
    <citation type="submission" date="2025-04" db="UniProtKB">
        <authorList>
            <consortium name="RefSeq"/>
        </authorList>
    </citation>
    <scope>IDENTIFICATION</scope>
    <source>
        <strain evidence="10">CBS 781.70</strain>
    </source>
</reference>
<reference evidence="8 10" key="1">
    <citation type="submission" date="2020-01" db="EMBL/GenBank/DDBJ databases">
        <authorList>
            <consortium name="DOE Joint Genome Institute"/>
            <person name="Haridas S."/>
            <person name="Albert R."/>
            <person name="Binder M."/>
            <person name="Bloem J."/>
            <person name="Labutti K."/>
            <person name="Salamov A."/>
            <person name="Andreopoulos B."/>
            <person name="Baker S.E."/>
            <person name="Barry K."/>
            <person name="Bills G."/>
            <person name="Bluhm B.H."/>
            <person name="Cannon C."/>
            <person name="Castanera R."/>
            <person name="Culley D.E."/>
            <person name="Daum C."/>
            <person name="Ezra D."/>
            <person name="Gonzalez J.B."/>
            <person name="Henrissat B."/>
            <person name="Kuo A."/>
            <person name="Liang C."/>
            <person name="Lipzen A."/>
            <person name="Lutzoni F."/>
            <person name="Magnuson J."/>
            <person name="Mondo S."/>
            <person name="Nolan M."/>
            <person name="Ohm R."/>
            <person name="Pangilinan J."/>
            <person name="Park H.-J."/>
            <person name="Ramirez L."/>
            <person name="Alfaro M."/>
            <person name="Sun H."/>
            <person name="Tritt A."/>
            <person name="Yoshinaga Y."/>
            <person name="Zwiers L.-H."/>
            <person name="Turgeon B.G."/>
            <person name="Goodwin S.B."/>
            <person name="Spatafora J.W."/>
            <person name="Crous P.W."/>
            <person name="Grigoriev I.V."/>
        </authorList>
    </citation>
    <scope>NUCLEOTIDE SEQUENCE</scope>
    <source>
        <strain evidence="8 10">CBS 781.70</strain>
    </source>
</reference>
<dbReference type="Proteomes" id="UP000504638">
    <property type="component" value="Unplaced"/>
</dbReference>
<keyword evidence="3" id="KW-0158">Chromosome</keyword>
<keyword evidence="5" id="KW-0539">Nucleus</keyword>
<evidence type="ECO:0000256" key="6">
    <source>
        <dbReference type="ARBA" id="ARBA00023328"/>
    </source>
</evidence>
<dbReference type="Gene3D" id="1.10.20.10">
    <property type="entry name" value="Histone, subunit A"/>
    <property type="match status" value="1"/>
</dbReference>
<evidence type="ECO:0008006" key="11">
    <source>
        <dbReference type="Google" id="ProtNLM"/>
    </source>
</evidence>
<dbReference type="GO" id="GO:0051382">
    <property type="term" value="P:kinetochore assembly"/>
    <property type="evidence" value="ECO:0007669"/>
    <property type="project" value="TreeGrafter"/>
</dbReference>
<dbReference type="PANTHER" id="PTHR34832">
    <property type="entry name" value="CENTROMERE PROTEIN W"/>
    <property type="match status" value="1"/>
</dbReference>
<name>A0A6G1G8T3_9PEZI</name>
<evidence type="ECO:0000256" key="2">
    <source>
        <dbReference type="ARBA" id="ARBA00004629"/>
    </source>
</evidence>
<keyword evidence="9" id="KW-1185">Reference proteome</keyword>
<keyword evidence="4" id="KW-0995">Kinetochore</keyword>
<dbReference type="GO" id="GO:0007059">
    <property type="term" value="P:chromosome segregation"/>
    <property type="evidence" value="ECO:0007669"/>
    <property type="project" value="TreeGrafter"/>
</dbReference>
<evidence type="ECO:0000313" key="9">
    <source>
        <dbReference type="Proteomes" id="UP000504638"/>
    </source>
</evidence>
<dbReference type="FunFam" id="1.10.20.10:FF:000075">
    <property type="entry name" value="WGS project CABT00000000 data, contig 2.56"/>
    <property type="match status" value="1"/>
</dbReference>
<dbReference type="GO" id="GO:0000278">
    <property type="term" value="P:mitotic cell cycle"/>
    <property type="evidence" value="ECO:0007669"/>
    <property type="project" value="TreeGrafter"/>
</dbReference>
<gene>
    <name evidence="8 10" type="ORF">P152DRAFT_456708</name>
</gene>
<dbReference type="GO" id="GO:0000776">
    <property type="term" value="C:kinetochore"/>
    <property type="evidence" value="ECO:0007669"/>
    <property type="project" value="UniProtKB-KW"/>
</dbReference>